<dbReference type="GO" id="GO:0005886">
    <property type="term" value="C:plasma membrane"/>
    <property type="evidence" value="ECO:0007669"/>
    <property type="project" value="UniProtKB-SubCell"/>
</dbReference>
<reference evidence="7 8" key="2">
    <citation type="submission" date="2020-03" db="EMBL/GenBank/DDBJ databases">
        <title>Devosia chinhatensis sp. nov., isolated from a hexachlorocyclohexane (HCH) dump site in India.</title>
        <authorList>
            <person name="Kumar M."/>
            <person name="Lal R."/>
        </authorList>
    </citation>
    <scope>NUCLEOTIDE SEQUENCE [LARGE SCALE GENOMIC DNA]</scope>
    <source>
        <strain evidence="7 8">H239</strain>
    </source>
</reference>
<dbReference type="InterPro" id="IPR002994">
    <property type="entry name" value="Surf1/Shy1"/>
</dbReference>
<keyword evidence="4 6" id="KW-1133">Transmembrane helix</keyword>
<evidence type="ECO:0000256" key="5">
    <source>
        <dbReference type="ARBA" id="ARBA00023136"/>
    </source>
</evidence>
<protein>
    <recommendedName>
        <fullName evidence="6">SURF1-like protein</fullName>
    </recommendedName>
</protein>
<name>A0A6M1SJW7_9HYPH</name>
<dbReference type="AlphaFoldDB" id="A0A6M1SJW7"/>
<feature type="transmembrane region" description="Helical" evidence="6">
    <location>
        <begin position="233"/>
        <end position="251"/>
    </location>
</feature>
<keyword evidence="6" id="KW-1003">Cell membrane</keyword>
<evidence type="ECO:0000313" key="7">
    <source>
        <dbReference type="EMBL" id="NGP17440.1"/>
    </source>
</evidence>
<keyword evidence="3 6" id="KW-0812">Transmembrane</keyword>
<feature type="transmembrane region" description="Helical" evidence="6">
    <location>
        <begin position="18"/>
        <end position="37"/>
    </location>
</feature>
<sequence>MSAPSPSTALRNLRWSDWLFAIVMLTLAVVCAFLGNWQMQRLGEKEALIAAVDSRLAAEPIPAPAAEQWDGLVMDEWNFQPVTLTGTYRYTQTVTVFTSLSTPRGRFSGPGYWVVTPFELDGGGTVFVNRGFVPQDYQEQAALGDLHGDDPGSVTVVGLFRPGEAIGMMAPEPDMSNRIEWVRNPERLAAMVDPQLAPFAPFYVDLLAGGEGDLPQGGETVIAFPNSHFGYALTWYGFAIIAVVMVGAWLWQRSRPAPQAPELAATRRFD</sequence>
<dbReference type="InterPro" id="IPR045214">
    <property type="entry name" value="Surf1/Surf4"/>
</dbReference>
<dbReference type="PANTHER" id="PTHR23427:SF2">
    <property type="entry name" value="SURFEIT LOCUS PROTEIN 1"/>
    <property type="match status" value="1"/>
</dbReference>
<evidence type="ECO:0000256" key="2">
    <source>
        <dbReference type="ARBA" id="ARBA00007165"/>
    </source>
</evidence>
<evidence type="ECO:0000256" key="6">
    <source>
        <dbReference type="RuleBase" id="RU363076"/>
    </source>
</evidence>
<reference evidence="7 8" key="1">
    <citation type="submission" date="2020-02" db="EMBL/GenBank/DDBJ databases">
        <authorList>
            <person name="Khan S.A."/>
            <person name="Jeon C.O."/>
            <person name="Chun B.H."/>
        </authorList>
    </citation>
    <scope>NUCLEOTIDE SEQUENCE [LARGE SCALE GENOMIC DNA]</scope>
    <source>
        <strain evidence="7 8">H239</strain>
    </source>
</reference>
<evidence type="ECO:0000256" key="3">
    <source>
        <dbReference type="ARBA" id="ARBA00022692"/>
    </source>
</evidence>
<evidence type="ECO:0000313" key="8">
    <source>
        <dbReference type="Proteomes" id="UP000474802"/>
    </source>
</evidence>
<organism evidence="7 8">
    <name type="scientific">Devosia aurantiaca</name>
    <dbReference type="NCBI Taxonomy" id="2714858"/>
    <lineage>
        <taxon>Bacteria</taxon>
        <taxon>Pseudomonadati</taxon>
        <taxon>Pseudomonadota</taxon>
        <taxon>Alphaproteobacteria</taxon>
        <taxon>Hyphomicrobiales</taxon>
        <taxon>Devosiaceae</taxon>
        <taxon>Devosia</taxon>
    </lineage>
</organism>
<keyword evidence="5 6" id="KW-0472">Membrane</keyword>
<proteinExistence type="inferred from homology"/>
<dbReference type="PROSITE" id="PS50895">
    <property type="entry name" value="SURF1"/>
    <property type="match status" value="1"/>
</dbReference>
<dbReference type="EMBL" id="JAALFG010000001">
    <property type="protein sequence ID" value="NGP17440.1"/>
    <property type="molecule type" value="Genomic_DNA"/>
</dbReference>
<dbReference type="PANTHER" id="PTHR23427">
    <property type="entry name" value="SURFEIT LOCUS PROTEIN"/>
    <property type="match status" value="1"/>
</dbReference>
<keyword evidence="8" id="KW-1185">Reference proteome</keyword>
<dbReference type="RefSeq" id="WP_164533621.1">
    <property type="nucleotide sequence ID" value="NZ_JAALFG010000001.1"/>
</dbReference>
<comment type="similarity">
    <text evidence="2 6">Belongs to the SURF1 family.</text>
</comment>
<gene>
    <name evidence="7" type="ORF">G5575_06990</name>
</gene>
<dbReference type="Pfam" id="PF02104">
    <property type="entry name" value="SURF1"/>
    <property type="match status" value="1"/>
</dbReference>
<evidence type="ECO:0000256" key="4">
    <source>
        <dbReference type="ARBA" id="ARBA00022989"/>
    </source>
</evidence>
<dbReference type="CDD" id="cd06662">
    <property type="entry name" value="SURF1"/>
    <property type="match status" value="1"/>
</dbReference>
<comment type="caution">
    <text evidence="7">The sequence shown here is derived from an EMBL/GenBank/DDBJ whole genome shotgun (WGS) entry which is preliminary data.</text>
</comment>
<dbReference type="Proteomes" id="UP000474802">
    <property type="component" value="Unassembled WGS sequence"/>
</dbReference>
<evidence type="ECO:0000256" key="1">
    <source>
        <dbReference type="ARBA" id="ARBA00004370"/>
    </source>
</evidence>
<comment type="subcellular location">
    <subcellularLocation>
        <location evidence="6">Cell membrane</location>
        <topology evidence="6">Multi-pass membrane protein</topology>
    </subcellularLocation>
    <subcellularLocation>
        <location evidence="1">Membrane</location>
    </subcellularLocation>
</comment>
<accession>A0A6M1SJW7</accession>